<keyword evidence="2" id="KW-1185">Reference proteome</keyword>
<evidence type="ECO:0000313" key="1">
    <source>
        <dbReference type="EMBL" id="KAF1974613.1"/>
    </source>
</evidence>
<dbReference type="Gene3D" id="3.40.50.1820">
    <property type="entry name" value="alpha/beta hydrolase"/>
    <property type="match status" value="1"/>
</dbReference>
<dbReference type="InterPro" id="IPR029058">
    <property type="entry name" value="AB_hydrolase_fold"/>
</dbReference>
<dbReference type="OrthoDB" id="408373at2759"/>
<evidence type="ECO:0000313" key="2">
    <source>
        <dbReference type="Proteomes" id="UP000800036"/>
    </source>
</evidence>
<dbReference type="PANTHER" id="PTHR37017:SF8">
    <property type="entry name" value="AB HYDROLASE-1 DOMAIN-CONTAINING PROTEIN"/>
    <property type="match status" value="1"/>
</dbReference>
<dbReference type="EMBL" id="ML976674">
    <property type="protein sequence ID" value="KAF1974613.1"/>
    <property type="molecule type" value="Genomic_DNA"/>
</dbReference>
<organism evidence="1 2">
    <name type="scientific">Bimuria novae-zelandiae CBS 107.79</name>
    <dbReference type="NCBI Taxonomy" id="1447943"/>
    <lineage>
        <taxon>Eukaryota</taxon>
        <taxon>Fungi</taxon>
        <taxon>Dikarya</taxon>
        <taxon>Ascomycota</taxon>
        <taxon>Pezizomycotina</taxon>
        <taxon>Dothideomycetes</taxon>
        <taxon>Pleosporomycetidae</taxon>
        <taxon>Pleosporales</taxon>
        <taxon>Massarineae</taxon>
        <taxon>Didymosphaeriaceae</taxon>
        <taxon>Bimuria</taxon>
    </lineage>
</organism>
<protein>
    <recommendedName>
        <fullName evidence="3">AB hydrolase-1 domain-containing protein</fullName>
    </recommendedName>
</protein>
<sequence>MEILYNDIDPSSPRKPELETGMIPHALAALESPAGPQAWAEKAFDGRRGYVRTLVDQTNPVATQDVWMEKSGVEWDVVTLDAGHCAFISQPKELARVCFGFFEKWR</sequence>
<gene>
    <name evidence="1" type="ORF">BU23DRAFT_461518</name>
</gene>
<accession>A0A6A5VAY9</accession>
<dbReference type="PANTHER" id="PTHR37017">
    <property type="entry name" value="AB HYDROLASE-1 DOMAIN-CONTAINING PROTEIN-RELATED"/>
    <property type="match status" value="1"/>
</dbReference>
<reference evidence="1" key="1">
    <citation type="journal article" date="2020" name="Stud. Mycol.">
        <title>101 Dothideomycetes genomes: a test case for predicting lifestyles and emergence of pathogens.</title>
        <authorList>
            <person name="Haridas S."/>
            <person name="Albert R."/>
            <person name="Binder M."/>
            <person name="Bloem J."/>
            <person name="Labutti K."/>
            <person name="Salamov A."/>
            <person name="Andreopoulos B."/>
            <person name="Baker S."/>
            <person name="Barry K."/>
            <person name="Bills G."/>
            <person name="Bluhm B."/>
            <person name="Cannon C."/>
            <person name="Castanera R."/>
            <person name="Culley D."/>
            <person name="Daum C."/>
            <person name="Ezra D."/>
            <person name="Gonzalez J."/>
            <person name="Henrissat B."/>
            <person name="Kuo A."/>
            <person name="Liang C."/>
            <person name="Lipzen A."/>
            <person name="Lutzoni F."/>
            <person name="Magnuson J."/>
            <person name="Mondo S."/>
            <person name="Nolan M."/>
            <person name="Ohm R."/>
            <person name="Pangilinan J."/>
            <person name="Park H.-J."/>
            <person name="Ramirez L."/>
            <person name="Alfaro M."/>
            <person name="Sun H."/>
            <person name="Tritt A."/>
            <person name="Yoshinaga Y."/>
            <person name="Zwiers L.-H."/>
            <person name="Turgeon B."/>
            <person name="Goodwin S."/>
            <person name="Spatafora J."/>
            <person name="Crous P."/>
            <person name="Grigoriev I."/>
        </authorList>
    </citation>
    <scope>NUCLEOTIDE SEQUENCE</scope>
    <source>
        <strain evidence="1">CBS 107.79</strain>
    </source>
</reference>
<evidence type="ECO:0008006" key="3">
    <source>
        <dbReference type="Google" id="ProtNLM"/>
    </source>
</evidence>
<proteinExistence type="predicted"/>
<dbReference type="Proteomes" id="UP000800036">
    <property type="component" value="Unassembled WGS sequence"/>
</dbReference>
<dbReference type="InterPro" id="IPR052897">
    <property type="entry name" value="Sec-Metab_Biosynth_Hydrolase"/>
</dbReference>
<name>A0A6A5VAY9_9PLEO</name>
<dbReference type="AlphaFoldDB" id="A0A6A5VAY9"/>